<dbReference type="RefSeq" id="WP_147469608.1">
    <property type="nucleotide sequence ID" value="NZ_CP173614.1"/>
</dbReference>
<evidence type="ECO:0000313" key="3">
    <source>
        <dbReference type="Proteomes" id="UP001154922"/>
    </source>
</evidence>
<dbReference type="Proteomes" id="UP001154922">
    <property type="component" value="Unassembled WGS sequence"/>
</dbReference>
<keyword evidence="3" id="KW-1185">Reference proteome</keyword>
<feature type="region of interest" description="Disordered" evidence="1">
    <location>
        <begin position="19"/>
        <end position="41"/>
    </location>
</feature>
<comment type="caution">
    <text evidence="2">The sequence shown here is derived from an EMBL/GenBank/DDBJ whole genome shotgun (WGS) entry which is preliminary data.</text>
</comment>
<evidence type="ECO:0000313" key="2">
    <source>
        <dbReference type="EMBL" id="MCD7036939.1"/>
    </source>
</evidence>
<dbReference type="EMBL" id="JAJOZI010000004">
    <property type="protein sequence ID" value="MCD7036939.1"/>
    <property type="molecule type" value="Genomic_DNA"/>
</dbReference>
<protein>
    <submittedName>
        <fullName evidence="2">Uncharacterized protein</fullName>
    </submittedName>
</protein>
<sequence length="72" mass="7177">MTIPSGGYSAGTPYYGMGGANTPSAGSSGGNGGVAGAEDNFDKGEAINDYTTKRQLDAKLISGINQAAKAFQ</sequence>
<name>A0ABS8QMP6_9PSED</name>
<organism evidence="2 3">
    <name type="scientific">Pseudomonas petroselini</name>
    <dbReference type="NCBI Taxonomy" id="2899822"/>
    <lineage>
        <taxon>Bacteria</taxon>
        <taxon>Pseudomonadati</taxon>
        <taxon>Pseudomonadota</taxon>
        <taxon>Gammaproteobacteria</taxon>
        <taxon>Pseudomonadales</taxon>
        <taxon>Pseudomonadaceae</taxon>
        <taxon>Pseudomonas</taxon>
    </lineage>
</organism>
<evidence type="ECO:0000256" key="1">
    <source>
        <dbReference type="SAM" id="MobiDB-lite"/>
    </source>
</evidence>
<accession>A0ABS8QMP6</accession>
<reference evidence="2 3" key="2">
    <citation type="journal article" date="2023" name="Plant Pathol.">
        <title>Dismantling and reorganizing Pseudomonas marginalis sensu#lato.</title>
        <authorList>
            <person name="Sawada H."/>
            <person name="Fujikawa T."/>
            <person name="Satou M."/>
        </authorList>
    </citation>
    <scope>NUCLEOTIDE SEQUENCE [LARGE SCALE GENOMIC DNA]</scope>
    <source>
        <strain evidence="2 3">MAFF 311096</strain>
    </source>
</reference>
<proteinExistence type="predicted"/>
<gene>
    <name evidence="2" type="ORF">LRQ20_01005</name>
</gene>
<reference evidence="2 3" key="1">
    <citation type="journal article" date="2022" name="Int. J. Syst. Evol. Microbiol.">
        <title>Pseudomonas petroselini sp. nov., a pathogen causing bacterial rot of parsley in Japan.</title>
        <authorList>
            <person name="Sawada H."/>
            <person name="Fujikawa T."/>
            <person name="Osada S."/>
            <person name="Satou M."/>
        </authorList>
    </citation>
    <scope>NUCLEOTIDE SEQUENCE [LARGE SCALE GENOMIC DNA]</scope>
    <source>
        <strain evidence="2 3">MAFF 311096</strain>
    </source>
</reference>